<dbReference type="SUPFAM" id="SSF51735">
    <property type="entry name" value="NAD(P)-binding Rossmann-fold domains"/>
    <property type="match status" value="1"/>
</dbReference>
<dbReference type="OrthoDB" id="63584at2"/>
<dbReference type="PANTHER" id="PTHR44147">
    <property type="entry name" value="DEHYDROGENASE/REDUCTASE SDR FAMILY MEMBER 1"/>
    <property type="match status" value="1"/>
</dbReference>
<dbReference type="PRINTS" id="PR00081">
    <property type="entry name" value="GDHRDH"/>
</dbReference>
<organism evidence="1 2">
    <name type="scientific">Pueribacillus theae</name>
    <dbReference type="NCBI Taxonomy" id="2171751"/>
    <lineage>
        <taxon>Bacteria</taxon>
        <taxon>Bacillati</taxon>
        <taxon>Bacillota</taxon>
        <taxon>Bacilli</taxon>
        <taxon>Bacillales</taxon>
        <taxon>Bacillaceae</taxon>
        <taxon>Pueribacillus</taxon>
    </lineage>
</organism>
<keyword evidence="2" id="KW-1185">Reference proteome</keyword>
<sequence length="277" mass="30912">MKQLKGKVALVTGASRGSGRGIAIELGKAGATVYVTGRSVKGRATNNWPGTIDETASQIDASGGQGIAVRCDHTNDSETESVIDRIYKEQGRLDILVNNVWGAHDLGVDAKPFWELPLKHWDTMFTAGVRAQLATNHFAIPLLRNNQQGLIVHTTFWDEWKYTGQFYYDLAKNTLVRMAYGLSVELKKDNIAVIAVSPGFMRTELVLMHHNMKEDQWHESEELTRTETPYYVGRAIKALASDPDVIEKSGQVLRVGDLAKEYQFTDIDGRYIPPFTI</sequence>
<dbReference type="AlphaFoldDB" id="A0A2U1JR18"/>
<accession>A0A2U1JR18</accession>
<protein>
    <submittedName>
        <fullName evidence="1">Oxidoreductase</fullName>
    </submittedName>
</protein>
<comment type="caution">
    <text evidence="1">The sequence shown here is derived from an EMBL/GenBank/DDBJ whole genome shotgun (WGS) entry which is preliminary data.</text>
</comment>
<dbReference type="RefSeq" id="WP_116556004.1">
    <property type="nucleotide sequence ID" value="NZ_QCZG01000049.1"/>
</dbReference>
<proteinExistence type="predicted"/>
<dbReference type="PANTHER" id="PTHR44147:SF2">
    <property type="entry name" value="DEHYDROGENASE_REDUCTASE SDR FAMILY MEMBER 1"/>
    <property type="match status" value="1"/>
</dbReference>
<dbReference type="InterPro" id="IPR002347">
    <property type="entry name" value="SDR_fam"/>
</dbReference>
<gene>
    <name evidence="1" type="ORF">DCC39_16500</name>
</gene>
<dbReference type="EMBL" id="QCZG01000049">
    <property type="protein sequence ID" value="PWA07630.1"/>
    <property type="molecule type" value="Genomic_DNA"/>
</dbReference>
<evidence type="ECO:0000313" key="2">
    <source>
        <dbReference type="Proteomes" id="UP000245998"/>
    </source>
</evidence>
<name>A0A2U1JR18_9BACI</name>
<evidence type="ECO:0000313" key="1">
    <source>
        <dbReference type="EMBL" id="PWA07630.1"/>
    </source>
</evidence>
<dbReference type="InterPro" id="IPR036291">
    <property type="entry name" value="NAD(P)-bd_dom_sf"/>
</dbReference>
<reference evidence="1 2" key="1">
    <citation type="submission" date="2018-04" db="EMBL/GenBank/DDBJ databases">
        <title>Camelliibacillus theae gen. nov., sp. nov., isolated from Pu'er tea.</title>
        <authorList>
            <person name="Niu L."/>
        </authorList>
    </citation>
    <scope>NUCLEOTIDE SEQUENCE [LARGE SCALE GENOMIC DNA]</scope>
    <source>
        <strain evidence="1 2">T8</strain>
    </source>
</reference>
<dbReference type="Proteomes" id="UP000245998">
    <property type="component" value="Unassembled WGS sequence"/>
</dbReference>
<dbReference type="Pfam" id="PF00106">
    <property type="entry name" value="adh_short"/>
    <property type="match status" value="1"/>
</dbReference>
<dbReference type="Gene3D" id="3.40.50.720">
    <property type="entry name" value="NAD(P)-binding Rossmann-like Domain"/>
    <property type="match status" value="1"/>
</dbReference>